<organism evidence="2">
    <name type="scientific">Octopus bimaculoides</name>
    <name type="common">California two-spotted octopus</name>
    <dbReference type="NCBI Taxonomy" id="37653"/>
    <lineage>
        <taxon>Eukaryota</taxon>
        <taxon>Metazoa</taxon>
        <taxon>Spiralia</taxon>
        <taxon>Lophotrochozoa</taxon>
        <taxon>Mollusca</taxon>
        <taxon>Cephalopoda</taxon>
        <taxon>Coleoidea</taxon>
        <taxon>Octopodiformes</taxon>
        <taxon>Octopoda</taxon>
        <taxon>Incirrata</taxon>
        <taxon>Octopodidae</taxon>
        <taxon>Octopus</taxon>
    </lineage>
</organism>
<evidence type="ECO:0000256" key="1">
    <source>
        <dbReference type="SAM" id="Phobius"/>
    </source>
</evidence>
<keyword evidence="1" id="KW-0472">Membrane</keyword>
<dbReference type="EMBL" id="KQ429639">
    <property type="protein sequence ID" value="KOF65289.1"/>
    <property type="molecule type" value="Genomic_DNA"/>
</dbReference>
<name>A0A0L8FKS4_OCTBM</name>
<feature type="transmembrane region" description="Helical" evidence="1">
    <location>
        <begin position="12"/>
        <end position="38"/>
    </location>
</feature>
<protein>
    <submittedName>
        <fullName evidence="2">Uncharacterized protein</fullName>
    </submittedName>
</protein>
<gene>
    <name evidence="2" type="ORF">OCBIM_22015986mg</name>
</gene>
<keyword evidence="1" id="KW-0812">Transmembrane</keyword>
<sequence length="64" mass="7969">MINFKIFRVPFLFFYAYQFLCRVYCPFSIFRFIFLLFLNVTLKSPCQFTFACTRKRELQLNERM</sequence>
<reference evidence="2" key="1">
    <citation type="submission" date="2015-07" db="EMBL/GenBank/DDBJ databases">
        <title>MeaNS - Measles Nucleotide Surveillance Program.</title>
        <authorList>
            <person name="Tran T."/>
            <person name="Druce J."/>
        </authorList>
    </citation>
    <scope>NUCLEOTIDE SEQUENCE</scope>
    <source>
        <strain evidence="2">UCB-OBI-ISO-001</strain>
        <tissue evidence="2">Gonad</tissue>
    </source>
</reference>
<dbReference type="AlphaFoldDB" id="A0A0L8FKS4"/>
<proteinExistence type="predicted"/>
<keyword evidence="1" id="KW-1133">Transmembrane helix</keyword>
<evidence type="ECO:0000313" key="2">
    <source>
        <dbReference type="EMBL" id="KOF65289.1"/>
    </source>
</evidence>
<accession>A0A0L8FKS4</accession>